<proteinExistence type="predicted"/>
<name>A0A433SCH5_9BURK</name>
<dbReference type="SUPFAM" id="SSF52058">
    <property type="entry name" value="L domain-like"/>
    <property type="match status" value="1"/>
</dbReference>
<organism evidence="1 2">
    <name type="scientific">Saezia sanguinis</name>
    <dbReference type="NCBI Taxonomy" id="1965230"/>
    <lineage>
        <taxon>Bacteria</taxon>
        <taxon>Pseudomonadati</taxon>
        <taxon>Pseudomonadota</taxon>
        <taxon>Betaproteobacteria</taxon>
        <taxon>Burkholderiales</taxon>
        <taxon>Saeziaceae</taxon>
        <taxon>Saezia</taxon>
    </lineage>
</organism>
<dbReference type="Gene3D" id="3.80.10.10">
    <property type="entry name" value="Ribonuclease Inhibitor"/>
    <property type="match status" value="1"/>
</dbReference>
<dbReference type="InterPro" id="IPR032675">
    <property type="entry name" value="LRR_dom_sf"/>
</dbReference>
<sequence>MPRCKGSEVLTDGFCLNEHTGYLEIPVSRVAEGVAYAEQRGFGRIRVMNPVGGDSCDHVALDVSALAGQHFIEALDIGEGIHIKKTDFSPLYALKNLKMLCMAYVKGVVDFCAMQGLETLYITGASAEMEPLVLPKLKSLLLVSVKNTDCSFLSQLAGLEDLRISGGRFVSLDGLAGLHKLTSLRLDHCPKLADVSAVNAVQGLSDLYVEKCKLLHDFSFLAGHEGIESLFVSELDSVAFVAAMPRLRALHFWNVKDGDLSSLGDSVSLEEVAFFPQKRHYSHTQEQVNAWLEERKHGRG</sequence>
<evidence type="ECO:0000313" key="1">
    <source>
        <dbReference type="EMBL" id="RUS66441.1"/>
    </source>
</evidence>
<reference evidence="1 2" key="1">
    <citation type="submission" date="2018-01" db="EMBL/GenBank/DDBJ databases">
        <title>Saezia sanguinis gen. nov., sp. nov., in the order Burkholderiales isolated from human blood.</title>
        <authorList>
            <person name="Medina-Pascual M.J."/>
            <person name="Valdezate S."/>
            <person name="Monzon S."/>
            <person name="Cuesta I."/>
            <person name="Carrasco G."/>
            <person name="Villalon P."/>
            <person name="Saez-Nieto J.A."/>
        </authorList>
    </citation>
    <scope>NUCLEOTIDE SEQUENCE [LARGE SCALE GENOMIC DNA]</scope>
    <source>
        <strain evidence="1 2">CNM695-12</strain>
    </source>
</reference>
<comment type="caution">
    <text evidence="1">The sequence shown here is derived from an EMBL/GenBank/DDBJ whole genome shotgun (WGS) entry which is preliminary data.</text>
</comment>
<dbReference type="Proteomes" id="UP000286947">
    <property type="component" value="Unassembled WGS sequence"/>
</dbReference>
<protein>
    <submittedName>
        <fullName evidence="1">Internalin-A</fullName>
    </submittedName>
</protein>
<dbReference type="AlphaFoldDB" id="A0A433SCH5"/>
<dbReference type="EMBL" id="PQSP01000004">
    <property type="protein sequence ID" value="RUS66441.1"/>
    <property type="molecule type" value="Genomic_DNA"/>
</dbReference>
<evidence type="ECO:0000313" key="2">
    <source>
        <dbReference type="Proteomes" id="UP000286947"/>
    </source>
</evidence>
<accession>A0A433SCH5</accession>
<gene>
    <name evidence="1" type="primary">inlA</name>
    <name evidence="1" type="ORF">CUZ56_01720</name>
</gene>
<keyword evidence="2" id="KW-1185">Reference proteome</keyword>